<dbReference type="EMBL" id="GGEC01060720">
    <property type="protein sequence ID" value="MBX41204.1"/>
    <property type="molecule type" value="Transcribed_RNA"/>
</dbReference>
<proteinExistence type="predicted"/>
<sequence>MVLYDVMPLSQRVLVSICCGQMEENALVISYKKL</sequence>
<accession>A0A2P2NFG5</accession>
<reference evidence="1" key="1">
    <citation type="submission" date="2018-02" db="EMBL/GenBank/DDBJ databases">
        <title>Rhizophora mucronata_Transcriptome.</title>
        <authorList>
            <person name="Meera S.P."/>
            <person name="Sreeshan A."/>
            <person name="Augustine A."/>
        </authorList>
    </citation>
    <scope>NUCLEOTIDE SEQUENCE</scope>
    <source>
        <tissue evidence="1">Leaf</tissue>
    </source>
</reference>
<organism evidence="1">
    <name type="scientific">Rhizophora mucronata</name>
    <name type="common">Asiatic mangrove</name>
    <dbReference type="NCBI Taxonomy" id="61149"/>
    <lineage>
        <taxon>Eukaryota</taxon>
        <taxon>Viridiplantae</taxon>
        <taxon>Streptophyta</taxon>
        <taxon>Embryophyta</taxon>
        <taxon>Tracheophyta</taxon>
        <taxon>Spermatophyta</taxon>
        <taxon>Magnoliopsida</taxon>
        <taxon>eudicotyledons</taxon>
        <taxon>Gunneridae</taxon>
        <taxon>Pentapetalae</taxon>
        <taxon>rosids</taxon>
        <taxon>fabids</taxon>
        <taxon>Malpighiales</taxon>
        <taxon>Rhizophoraceae</taxon>
        <taxon>Rhizophora</taxon>
    </lineage>
</organism>
<protein>
    <submittedName>
        <fullName evidence="1">Uncharacterized protein</fullName>
    </submittedName>
</protein>
<name>A0A2P2NFG5_RHIMU</name>
<evidence type="ECO:0000313" key="1">
    <source>
        <dbReference type="EMBL" id="MBX41204.1"/>
    </source>
</evidence>
<dbReference type="AlphaFoldDB" id="A0A2P2NFG5"/>